<name>A0ABU8TI56_9HYPH</name>
<dbReference type="Proteomes" id="UP001385499">
    <property type="component" value="Unassembled WGS sequence"/>
</dbReference>
<feature type="domain" description="EthD" evidence="1">
    <location>
        <begin position="19"/>
        <end position="89"/>
    </location>
</feature>
<dbReference type="RefSeq" id="WP_340273508.1">
    <property type="nucleotide sequence ID" value="NZ_JBAKIA010000004.1"/>
</dbReference>
<evidence type="ECO:0000313" key="2">
    <source>
        <dbReference type="EMBL" id="MEJ8473839.1"/>
    </source>
</evidence>
<dbReference type="SUPFAM" id="SSF54909">
    <property type="entry name" value="Dimeric alpha+beta barrel"/>
    <property type="match status" value="1"/>
</dbReference>
<keyword evidence="3" id="KW-1185">Reference proteome</keyword>
<dbReference type="EMBL" id="JBAKIA010000004">
    <property type="protein sequence ID" value="MEJ8473839.1"/>
    <property type="molecule type" value="Genomic_DNA"/>
</dbReference>
<organism evidence="2 3">
    <name type="scientific">Roseibium algae</name>
    <dbReference type="NCBI Taxonomy" id="3123038"/>
    <lineage>
        <taxon>Bacteria</taxon>
        <taxon>Pseudomonadati</taxon>
        <taxon>Pseudomonadota</taxon>
        <taxon>Alphaproteobacteria</taxon>
        <taxon>Hyphomicrobiales</taxon>
        <taxon>Stappiaceae</taxon>
        <taxon>Roseibium</taxon>
    </lineage>
</organism>
<dbReference type="PANTHER" id="PTHR40260:SF2">
    <property type="entry name" value="BLR8190 PROTEIN"/>
    <property type="match status" value="1"/>
</dbReference>
<sequence>MAISLQVIYPITKGSTFDYDYYATKHIPLVAEHLGSFVEDMLVTKGVAGGQGTPPAYYAIASMIFPDQSQFDAAMGIADPVLADVPNFTNITPQMLIGEVIE</sequence>
<dbReference type="Pfam" id="PF07110">
    <property type="entry name" value="EthD"/>
    <property type="match status" value="1"/>
</dbReference>
<gene>
    <name evidence="2" type="ORF">V6575_07055</name>
</gene>
<proteinExistence type="predicted"/>
<comment type="caution">
    <text evidence="2">The sequence shown here is derived from an EMBL/GenBank/DDBJ whole genome shotgun (WGS) entry which is preliminary data.</text>
</comment>
<dbReference type="PANTHER" id="PTHR40260">
    <property type="entry name" value="BLR8190 PROTEIN"/>
    <property type="match status" value="1"/>
</dbReference>
<protein>
    <submittedName>
        <fullName evidence="2">EthD family reductase</fullName>
    </submittedName>
</protein>
<dbReference type="NCBIfam" id="TIGR02118">
    <property type="entry name" value="EthD family reductase"/>
    <property type="match status" value="1"/>
</dbReference>
<dbReference type="Gene3D" id="3.30.70.100">
    <property type="match status" value="1"/>
</dbReference>
<dbReference type="InterPro" id="IPR011008">
    <property type="entry name" value="Dimeric_a/b-barrel"/>
</dbReference>
<evidence type="ECO:0000313" key="3">
    <source>
        <dbReference type="Proteomes" id="UP001385499"/>
    </source>
</evidence>
<reference evidence="2 3" key="1">
    <citation type="submission" date="2024-02" db="EMBL/GenBank/DDBJ databases">
        <title>Roseibium algae sp. nov., isolated from marine alga (Grateloupia sp.), showing potential in myo-inositol conversion.</title>
        <authorList>
            <person name="Wang Y."/>
        </authorList>
    </citation>
    <scope>NUCLEOTIDE SEQUENCE [LARGE SCALE GENOMIC DNA]</scope>
    <source>
        <strain evidence="2 3">H3510</strain>
    </source>
</reference>
<evidence type="ECO:0000259" key="1">
    <source>
        <dbReference type="Pfam" id="PF07110"/>
    </source>
</evidence>
<accession>A0ABU8TI56</accession>
<dbReference type="InterPro" id="IPR009799">
    <property type="entry name" value="EthD_dom"/>
</dbReference>